<evidence type="ECO:0000313" key="2">
    <source>
        <dbReference type="EMBL" id="TWC05045.1"/>
    </source>
</evidence>
<gene>
    <name evidence="2" type="ORF">FBZ93_10355</name>
</gene>
<accession>A0A560MDL8</accession>
<keyword evidence="3" id="KW-1185">Reference proteome</keyword>
<protein>
    <submittedName>
        <fullName evidence="2">Uncharacterized protein</fullName>
    </submittedName>
</protein>
<name>A0A560MDL8_9BRAD</name>
<dbReference type="Proteomes" id="UP000321304">
    <property type="component" value="Unassembled WGS sequence"/>
</dbReference>
<dbReference type="OrthoDB" id="9804511at2"/>
<dbReference type="EMBL" id="VITY01000003">
    <property type="protein sequence ID" value="TWC05045.1"/>
    <property type="molecule type" value="Genomic_DNA"/>
</dbReference>
<feature type="transmembrane region" description="Helical" evidence="1">
    <location>
        <begin position="65"/>
        <end position="83"/>
    </location>
</feature>
<keyword evidence="1" id="KW-0812">Transmembrane</keyword>
<proteinExistence type="predicted"/>
<dbReference type="RefSeq" id="WP_146985432.1">
    <property type="nucleotide sequence ID" value="NZ_VITY01000003.1"/>
</dbReference>
<sequence>MLKSTRDDPNQVERLIAEFPGPLCLCASPFKWWTVIATGPAIAALLAFVVISSDLRPGSAAKGDGVFLAFIGVFIGLLVVVFGRRGLKGSLRLDADGFRATSAMQKQYRWSDVKDFTRYGSRSGGQVVFDAKTERHHAGAVYWPGADTSSQGEALITSEIKSFSGVKYKSMPDNYGLSADDLARLMNSWQQLATQTNVTT</sequence>
<comment type="caution">
    <text evidence="2">The sequence shown here is derived from an EMBL/GenBank/DDBJ whole genome shotgun (WGS) entry which is preliminary data.</text>
</comment>
<evidence type="ECO:0000313" key="3">
    <source>
        <dbReference type="Proteomes" id="UP000321304"/>
    </source>
</evidence>
<keyword evidence="1" id="KW-0472">Membrane</keyword>
<reference evidence="2 3" key="1">
    <citation type="submission" date="2019-06" db="EMBL/GenBank/DDBJ databases">
        <title>Genomic Encyclopedia of Type Strains, Phase IV (KMG-V): Genome sequencing to study the core and pangenomes of soil and plant-associated prokaryotes.</title>
        <authorList>
            <person name="Whitman W."/>
        </authorList>
    </citation>
    <scope>NUCLEOTIDE SEQUENCE [LARGE SCALE GENOMIC DNA]</scope>
    <source>
        <strain evidence="2 3">BR 10355</strain>
    </source>
</reference>
<keyword evidence="1" id="KW-1133">Transmembrane helix</keyword>
<dbReference type="AlphaFoldDB" id="A0A560MDL8"/>
<organism evidence="2 3">
    <name type="scientific">Bradyrhizobium macuxiense</name>
    <dbReference type="NCBI Taxonomy" id="1755647"/>
    <lineage>
        <taxon>Bacteria</taxon>
        <taxon>Pseudomonadati</taxon>
        <taxon>Pseudomonadota</taxon>
        <taxon>Alphaproteobacteria</taxon>
        <taxon>Hyphomicrobiales</taxon>
        <taxon>Nitrobacteraceae</taxon>
        <taxon>Bradyrhizobium</taxon>
    </lineage>
</organism>
<evidence type="ECO:0000256" key="1">
    <source>
        <dbReference type="SAM" id="Phobius"/>
    </source>
</evidence>
<feature type="transmembrane region" description="Helical" evidence="1">
    <location>
        <begin position="32"/>
        <end position="53"/>
    </location>
</feature>